<organism evidence="3 4">
    <name type="scientific">Gymnopus androsaceus JB14</name>
    <dbReference type="NCBI Taxonomy" id="1447944"/>
    <lineage>
        <taxon>Eukaryota</taxon>
        <taxon>Fungi</taxon>
        <taxon>Dikarya</taxon>
        <taxon>Basidiomycota</taxon>
        <taxon>Agaricomycotina</taxon>
        <taxon>Agaricomycetes</taxon>
        <taxon>Agaricomycetidae</taxon>
        <taxon>Agaricales</taxon>
        <taxon>Marasmiineae</taxon>
        <taxon>Omphalotaceae</taxon>
        <taxon>Gymnopus</taxon>
    </lineage>
</organism>
<dbReference type="OrthoDB" id="6108017at2759"/>
<feature type="coiled-coil region" evidence="1">
    <location>
        <begin position="400"/>
        <end position="437"/>
    </location>
</feature>
<feature type="compositionally biased region" description="Basic and acidic residues" evidence="2">
    <location>
        <begin position="693"/>
        <end position="722"/>
    </location>
</feature>
<feature type="coiled-coil region" evidence="1">
    <location>
        <begin position="487"/>
        <end position="610"/>
    </location>
</feature>
<name>A0A6A4H7A3_9AGAR</name>
<accession>A0A6A4H7A3</accession>
<gene>
    <name evidence="3" type="ORF">BT96DRAFT_215821</name>
</gene>
<evidence type="ECO:0000256" key="1">
    <source>
        <dbReference type="SAM" id="Coils"/>
    </source>
</evidence>
<feature type="region of interest" description="Disordered" evidence="2">
    <location>
        <begin position="42"/>
        <end position="73"/>
    </location>
</feature>
<feature type="region of interest" description="Disordered" evidence="2">
    <location>
        <begin position="689"/>
        <end position="736"/>
    </location>
</feature>
<feature type="coiled-coil region" evidence="1">
    <location>
        <begin position="123"/>
        <end position="246"/>
    </location>
</feature>
<keyword evidence="4" id="KW-1185">Reference proteome</keyword>
<sequence>MERFGKLIMDSGPSDSTFQSRLLHELQLVDDELKSDKYSQNHITSTHDLRPSTPSSAKSNRHSRDVPRDNNRISDNQVVALKQQVQVLELQMAASERVRHHLETSIREMTADLENSDGSKQFLQQYRSRLAKENKRLAELLEEEAEARRSAEAAQIDGIQAVWSKFQKTIDDERSSYAQLEENRKALHLQQRTMQSDLEIQRSQLQEAAQAKKMLQSEAAELSAQLEVAQSEISGLKRQMQNRQVEDDITSSTASALQSDLRATTEAFKAKEQSYQERLENAEIARVKATRAEASVRRTLAEIEKSQAETVARLKSNEESLRSAHQRIKSLEKKLQEEGNESTDLVELNQRLAEELEDEKTQHQKDLEEHVFASDQTRKKYQGTNFTCLLVTRSSRTVDLAELAQLSEELQSQRDTLTRLREDNRKIRSDYDELQLRFDDEVYSSGGWRKEKERLETKILDVSKAYDASNAAQTEQQSQIVALHSQVRELRGVLDDVEADRALLQKARRALQAELEGIKLDHVDTHKMSTDQQFQRLLLEKQDLERSLDEQEDRVVNAFDRMKKAESFANECQIELGKVRVDNSELDRINANLENQVKELNVRIIDLETKSYASSSRPATLSRKADSRIEEITSQLTGKGHQHRLSRDSKFDIERQRAKLDDERKAYENQLATFRKQIDELHTQDNLLQSSKRRAEREAADYKQKSLNLEREVERLRNRLERPPSAFASPTSSPRK</sequence>
<keyword evidence="1" id="KW-0175">Coiled coil</keyword>
<dbReference type="AlphaFoldDB" id="A0A6A4H7A3"/>
<feature type="coiled-coil region" evidence="1">
    <location>
        <begin position="272"/>
        <end position="373"/>
    </location>
</feature>
<feature type="compositionally biased region" description="Basic and acidic residues" evidence="2">
    <location>
        <begin position="62"/>
        <end position="72"/>
    </location>
</feature>
<evidence type="ECO:0000256" key="2">
    <source>
        <dbReference type="SAM" id="MobiDB-lite"/>
    </source>
</evidence>
<feature type="compositionally biased region" description="Low complexity" evidence="2">
    <location>
        <begin position="723"/>
        <end position="736"/>
    </location>
</feature>
<proteinExistence type="predicted"/>
<dbReference type="Proteomes" id="UP000799118">
    <property type="component" value="Unassembled WGS sequence"/>
</dbReference>
<protein>
    <submittedName>
        <fullName evidence="3">Uncharacterized protein</fullName>
    </submittedName>
</protein>
<evidence type="ECO:0000313" key="4">
    <source>
        <dbReference type="Proteomes" id="UP000799118"/>
    </source>
</evidence>
<dbReference type="EMBL" id="ML769568">
    <property type="protein sequence ID" value="KAE9393608.1"/>
    <property type="molecule type" value="Genomic_DNA"/>
</dbReference>
<evidence type="ECO:0000313" key="3">
    <source>
        <dbReference type="EMBL" id="KAE9393608.1"/>
    </source>
</evidence>
<reference evidence="3" key="1">
    <citation type="journal article" date="2019" name="Environ. Microbiol.">
        <title>Fungal ecological strategies reflected in gene transcription - a case study of two litter decomposers.</title>
        <authorList>
            <person name="Barbi F."/>
            <person name="Kohler A."/>
            <person name="Barry K."/>
            <person name="Baskaran P."/>
            <person name="Daum C."/>
            <person name="Fauchery L."/>
            <person name="Ihrmark K."/>
            <person name="Kuo A."/>
            <person name="LaButti K."/>
            <person name="Lipzen A."/>
            <person name="Morin E."/>
            <person name="Grigoriev I.V."/>
            <person name="Henrissat B."/>
            <person name="Lindahl B."/>
            <person name="Martin F."/>
        </authorList>
    </citation>
    <scope>NUCLEOTIDE SEQUENCE</scope>
    <source>
        <strain evidence="3">JB14</strain>
    </source>
</reference>